<evidence type="ECO:0000313" key="3">
    <source>
        <dbReference type="Proteomes" id="UP000265520"/>
    </source>
</evidence>
<feature type="region of interest" description="Disordered" evidence="1">
    <location>
        <begin position="58"/>
        <end position="85"/>
    </location>
</feature>
<feature type="region of interest" description="Disordered" evidence="1">
    <location>
        <begin position="1"/>
        <end position="44"/>
    </location>
</feature>
<sequence>GRSLDGPWRVVKKTRRNKKENSGRNNSTAAINDPPTNINDNANLSGSRFISLIDDTLELEGEGKDTEENLRDMEKEGEDKNEESQ</sequence>
<reference evidence="2 3" key="1">
    <citation type="journal article" date="2018" name="Front. Plant Sci.">
        <title>Red Clover (Trifolium pratense) and Zigzag Clover (T. medium) - A Picture of Genomic Similarities and Differences.</title>
        <authorList>
            <person name="Dluhosova J."/>
            <person name="Istvanek J."/>
            <person name="Nedelnik J."/>
            <person name="Repkova J."/>
        </authorList>
    </citation>
    <scope>NUCLEOTIDE SEQUENCE [LARGE SCALE GENOMIC DNA]</scope>
    <source>
        <strain evidence="3">cv. 10/8</strain>
        <tissue evidence="2">Leaf</tissue>
    </source>
</reference>
<feature type="non-terminal residue" evidence="2">
    <location>
        <position position="1"/>
    </location>
</feature>
<dbReference type="Proteomes" id="UP000265520">
    <property type="component" value="Unassembled WGS sequence"/>
</dbReference>
<name>A0A392RVP8_9FABA</name>
<dbReference type="AlphaFoldDB" id="A0A392RVP8"/>
<evidence type="ECO:0000256" key="1">
    <source>
        <dbReference type="SAM" id="MobiDB-lite"/>
    </source>
</evidence>
<organism evidence="2 3">
    <name type="scientific">Trifolium medium</name>
    <dbReference type="NCBI Taxonomy" id="97028"/>
    <lineage>
        <taxon>Eukaryota</taxon>
        <taxon>Viridiplantae</taxon>
        <taxon>Streptophyta</taxon>
        <taxon>Embryophyta</taxon>
        <taxon>Tracheophyta</taxon>
        <taxon>Spermatophyta</taxon>
        <taxon>Magnoliopsida</taxon>
        <taxon>eudicotyledons</taxon>
        <taxon>Gunneridae</taxon>
        <taxon>Pentapetalae</taxon>
        <taxon>rosids</taxon>
        <taxon>fabids</taxon>
        <taxon>Fabales</taxon>
        <taxon>Fabaceae</taxon>
        <taxon>Papilionoideae</taxon>
        <taxon>50 kb inversion clade</taxon>
        <taxon>NPAAA clade</taxon>
        <taxon>Hologalegina</taxon>
        <taxon>IRL clade</taxon>
        <taxon>Trifolieae</taxon>
        <taxon>Trifolium</taxon>
    </lineage>
</organism>
<proteinExistence type="predicted"/>
<protein>
    <submittedName>
        <fullName evidence="2">Uncharacterized protein</fullName>
    </submittedName>
</protein>
<feature type="compositionally biased region" description="Polar residues" evidence="1">
    <location>
        <begin position="23"/>
        <end position="44"/>
    </location>
</feature>
<comment type="caution">
    <text evidence="2">The sequence shown here is derived from an EMBL/GenBank/DDBJ whole genome shotgun (WGS) entry which is preliminary data.</text>
</comment>
<accession>A0A392RVP8</accession>
<feature type="non-terminal residue" evidence="2">
    <location>
        <position position="85"/>
    </location>
</feature>
<feature type="compositionally biased region" description="Basic and acidic residues" evidence="1">
    <location>
        <begin position="61"/>
        <end position="85"/>
    </location>
</feature>
<dbReference type="EMBL" id="LXQA010270048">
    <property type="protein sequence ID" value="MCI39656.1"/>
    <property type="molecule type" value="Genomic_DNA"/>
</dbReference>
<evidence type="ECO:0000313" key="2">
    <source>
        <dbReference type="EMBL" id="MCI39656.1"/>
    </source>
</evidence>
<keyword evidence="3" id="KW-1185">Reference proteome</keyword>